<dbReference type="Proteomes" id="UP000269154">
    <property type="component" value="Unassembled WGS sequence"/>
</dbReference>
<organism evidence="1 2">
    <name type="scientific">Okeania hirsuta</name>
    <dbReference type="NCBI Taxonomy" id="1458930"/>
    <lineage>
        <taxon>Bacteria</taxon>
        <taxon>Bacillati</taxon>
        <taxon>Cyanobacteriota</taxon>
        <taxon>Cyanophyceae</taxon>
        <taxon>Oscillatoriophycideae</taxon>
        <taxon>Oscillatoriales</taxon>
        <taxon>Microcoleaceae</taxon>
        <taxon>Okeania</taxon>
    </lineage>
</organism>
<protein>
    <submittedName>
        <fullName evidence="1">Uncharacterized protein</fullName>
    </submittedName>
</protein>
<proteinExistence type="predicted"/>
<comment type="caution">
    <text evidence="1">The sequence shown here is derived from an EMBL/GenBank/DDBJ whole genome shotgun (WGS) entry which is preliminary data.</text>
</comment>
<accession>A0A3N6PIQ4</accession>
<evidence type="ECO:0000313" key="1">
    <source>
        <dbReference type="EMBL" id="RQH26143.1"/>
    </source>
</evidence>
<gene>
    <name evidence="1" type="ORF">D5R40_28495</name>
</gene>
<dbReference type="AlphaFoldDB" id="A0A3N6PIQ4"/>
<reference evidence="1 2" key="1">
    <citation type="journal article" date="2018" name="ACS Chem. Biol.">
        <title>Ketoreductase domain dysfunction expands chemodiversity: malyngamide biosynthesis in the cyanobacterium Okeania hirsuta.</title>
        <authorList>
            <person name="Moss N.A."/>
            <person name="Leao T."/>
            <person name="Rankin M."/>
            <person name="McCullough T.M."/>
            <person name="Qu P."/>
            <person name="Korobeynikov A."/>
            <person name="Smith J.L."/>
            <person name="Gerwick L."/>
            <person name="Gerwick W.H."/>
        </authorList>
    </citation>
    <scope>NUCLEOTIDE SEQUENCE [LARGE SCALE GENOMIC DNA]</scope>
    <source>
        <strain evidence="1 2">PAB10Feb10-1</strain>
    </source>
</reference>
<keyword evidence="2" id="KW-1185">Reference proteome</keyword>
<evidence type="ECO:0000313" key="2">
    <source>
        <dbReference type="Proteomes" id="UP000269154"/>
    </source>
</evidence>
<dbReference type="EMBL" id="RCBY01000279">
    <property type="protein sequence ID" value="RQH26143.1"/>
    <property type="molecule type" value="Genomic_DNA"/>
</dbReference>
<sequence>MVDLSKSGSKVESDRVGRVSLPPADYVLELLKLDADALKLIEPPSKRHDSIAMRRSLFSQN</sequence>
<dbReference type="RefSeq" id="WP_124146836.1">
    <property type="nucleotide sequence ID" value="NZ_CAWOKI010000202.1"/>
</dbReference>
<name>A0A3N6PIQ4_9CYAN</name>